<dbReference type="AlphaFoldDB" id="A0A382IW99"/>
<proteinExistence type="predicted"/>
<accession>A0A382IW99</accession>
<name>A0A382IW99_9ZZZZ</name>
<gene>
    <name evidence="1" type="ORF">METZ01_LOCUS256463</name>
</gene>
<protein>
    <submittedName>
        <fullName evidence="1">Uncharacterized protein</fullName>
    </submittedName>
</protein>
<evidence type="ECO:0000313" key="1">
    <source>
        <dbReference type="EMBL" id="SVC03609.1"/>
    </source>
</evidence>
<feature type="non-terminal residue" evidence="1">
    <location>
        <position position="1"/>
    </location>
</feature>
<sequence>YGIYSYFVEKMNDVKAAGNLKDEAASLY</sequence>
<dbReference type="EMBL" id="UINC01069884">
    <property type="protein sequence ID" value="SVC03609.1"/>
    <property type="molecule type" value="Genomic_DNA"/>
</dbReference>
<organism evidence="1">
    <name type="scientific">marine metagenome</name>
    <dbReference type="NCBI Taxonomy" id="408172"/>
    <lineage>
        <taxon>unclassified sequences</taxon>
        <taxon>metagenomes</taxon>
        <taxon>ecological metagenomes</taxon>
    </lineage>
</organism>
<reference evidence="1" key="1">
    <citation type="submission" date="2018-05" db="EMBL/GenBank/DDBJ databases">
        <authorList>
            <person name="Lanie J.A."/>
            <person name="Ng W.-L."/>
            <person name="Kazmierczak K.M."/>
            <person name="Andrzejewski T.M."/>
            <person name="Davidsen T.M."/>
            <person name="Wayne K.J."/>
            <person name="Tettelin H."/>
            <person name="Glass J.I."/>
            <person name="Rusch D."/>
            <person name="Podicherti R."/>
            <person name="Tsui H.-C.T."/>
            <person name="Winkler M.E."/>
        </authorList>
    </citation>
    <scope>NUCLEOTIDE SEQUENCE</scope>
</reference>